<evidence type="ECO:0000256" key="5">
    <source>
        <dbReference type="ARBA" id="ARBA00022840"/>
    </source>
</evidence>
<evidence type="ECO:0000256" key="10">
    <source>
        <dbReference type="SAM" id="MobiDB-lite"/>
    </source>
</evidence>
<comment type="similarity">
    <text evidence="9">Belongs to the helicase family.</text>
</comment>
<feature type="compositionally biased region" description="Basic residues" evidence="10">
    <location>
        <begin position="13"/>
        <end position="28"/>
    </location>
</feature>
<dbReference type="GO" id="GO:0000723">
    <property type="term" value="P:telomere maintenance"/>
    <property type="evidence" value="ECO:0007669"/>
    <property type="project" value="InterPro"/>
</dbReference>
<sequence>MSFSPLLSDTSKQTRRTHQSISMSRKRKASPDTSHGRVGRPAPVEFDPWARPLTLQASTVAEHWPRVRMQIEMIDDNDLDSEDSTRLLAHAATLRREHTRLTADGKMLDHVLQPASQTCEPPPVKQRDFLPEPDLSPDPFVDPALDRAIKDPVGKDQQLQQSLDVIDPRSGAEWPMNELVEVERQRLEHNRLVDRHTSGSQHKLPGEHFLEQSSINSREPEGLTPEPEPQPTPPLGERPPLCPEQEGVVRLAEQGANIFYTGSAGCGKSTVLHEIRRRLGAQGKVVKAIAPTGLVALAINGTTTYTFMGWVPSDSAKSLNTLCKATANRGKGYVRAELRKVDALIIDEISMVDNHFFQRMDKVLRYIRRQTGPEEMPPRGVDPGELPFGGIQLIITGDFCQLAPVRPFEYCVSCGFELQRFCNKTKRCNNQHCGEDLFRDEDQYAFSSNAWKQCNFQYVHLKTIHRQQDGQFKALLKKCRTGVAFSEEEIKLLLEHKSCTKDAIRLMSTRLEVRRTNMAAYDRLPGPAFLYRCHDGRIIEGHHPRLQNRYAYRACNDELSHRVIDFGHEHRFDEILRLKEGMSVLLLVNLSLPEGLCNGSQGTIVGFSTFSMDALTGTLEDNPGLDPIQQQAIDTFARSNLNSENRGGIVLPVVRFQNGTERTILPECLSTELGHPAPYSYVWRVQIPLTAGYALTIHKAQGMTLDSVIIQLDRVFQDEQVYVALSRARTMEGLKIVGAPAVLKKALAVNPQVRRFMEKAKWIEFQ</sequence>
<dbReference type="Pfam" id="PF21530">
    <property type="entry name" value="Pif1_2B_dom"/>
    <property type="match status" value="1"/>
</dbReference>
<accession>A0AA39ZK63</accession>
<evidence type="ECO:0000313" key="14">
    <source>
        <dbReference type="Proteomes" id="UP001174997"/>
    </source>
</evidence>
<keyword evidence="9" id="KW-0233">DNA recombination</keyword>
<dbReference type="GO" id="GO:0006281">
    <property type="term" value="P:DNA repair"/>
    <property type="evidence" value="ECO:0007669"/>
    <property type="project" value="UniProtKB-KW"/>
</dbReference>
<dbReference type="GO" id="GO:0043139">
    <property type="term" value="F:5'-3' DNA helicase activity"/>
    <property type="evidence" value="ECO:0007669"/>
    <property type="project" value="UniProtKB-EC"/>
</dbReference>
<gene>
    <name evidence="13" type="ORF">QBC41DRAFT_380528</name>
</gene>
<dbReference type="PANTHER" id="PTHR47642">
    <property type="entry name" value="ATP-DEPENDENT DNA HELICASE"/>
    <property type="match status" value="1"/>
</dbReference>
<keyword evidence="3 9" id="KW-0378">Hydrolase</keyword>
<keyword evidence="8" id="KW-0413">Isomerase</keyword>
<dbReference type="SUPFAM" id="SSF52540">
    <property type="entry name" value="P-loop containing nucleoside triphosphate hydrolases"/>
    <property type="match status" value="2"/>
</dbReference>
<evidence type="ECO:0000256" key="1">
    <source>
        <dbReference type="ARBA" id="ARBA00022741"/>
    </source>
</evidence>
<dbReference type="AlphaFoldDB" id="A0AA39ZK63"/>
<reference evidence="13" key="1">
    <citation type="submission" date="2023-06" db="EMBL/GenBank/DDBJ databases">
        <title>Genome-scale phylogeny and comparative genomics of the fungal order Sordariales.</title>
        <authorList>
            <consortium name="Lawrence Berkeley National Laboratory"/>
            <person name="Hensen N."/>
            <person name="Bonometti L."/>
            <person name="Westerberg I."/>
            <person name="Brannstrom I.O."/>
            <person name="Guillou S."/>
            <person name="Cros-Aarteil S."/>
            <person name="Calhoun S."/>
            <person name="Haridas S."/>
            <person name="Kuo A."/>
            <person name="Mondo S."/>
            <person name="Pangilinan J."/>
            <person name="Riley R."/>
            <person name="Labutti K."/>
            <person name="Andreopoulos B."/>
            <person name="Lipzen A."/>
            <person name="Chen C."/>
            <person name="Yanf M."/>
            <person name="Daum C."/>
            <person name="Ng V."/>
            <person name="Clum A."/>
            <person name="Steindorff A."/>
            <person name="Ohm R."/>
            <person name="Martin F."/>
            <person name="Silar P."/>
            <person name="Natvig D."/>
            <person name="Lalanne C."/>
            <person name="Gautier V."/>
            <person name="Ament-Velasquez S.L."/>
            <person name="Kruys A."/>
            <person name="Hutchinson M.I."/>
            <person name="Powell A.J."/>
            <person name="Barry K."/>
            <person name="Miller A.N."/>
            <person name="Grigoriev I.V."/>
            <person name="Debuchy R."/>
            <person name="Gladieux P."/>
            <person name="Thoren M.H."/>
            <person name="Johannesson H."/>
        </authorList>
    </citation>
    <scope>NUCLEOTIDE SEQUENCE</scope>
    <source>
        <strain evidence="13">CBS 307.81</strain>
    </source>
</reference>
<evidence type="ECO:0000259" key="12">
    <source>
        <dbReference type="Pfam" id="PF21530"/>
    </source>
</evidence>
<evidence type="ECO:0000256" key="3">
    <source>
        <dbReference type="ARBA" id="ARBA00022801"/>
    </source>
</evidence>
<comment type="cofactor">
    <cofactor evidence="9">
        <name>Mg(2+)</name>
        <dbReference type="ChEBI" id="CHEBI:18420"/>
    </cofactor>
</comment>
<dbReference type="Proteomes" id="UP001174997">
    <property type="component" value="Unassembled WGS sequence"/>
</dbReference>
<dbReference type="EMBL" id="JAULSY010000012">
    <property type="protein sequence ID" value="KAK0672558.1"/>
    <property type="molecule type" value="Genomic_DNA"/>
</dbReference>
<keyword evidence="1 9" id="KW-0547">Nucleotide-binding</keyword>
<dbReference type="InterPro" id="IPR051055">
    <property type="entry name" value="PIF1_helicase"/>
</dbReference>
<feature type="region of interest" description="Disordered" evidence="10">
    <location>
        <begin position="115"/>
        <end position="143"/>
    </location>
</feature>
<feature type="domain" description="DNA helicase Pif1-like DEAD-box helicase" evidence="11">
    <location>
        <begin position="246"/>
        <end position="406"/>
    </location>
</feature>
<evidence type="ECO:0000256" key="6">
    <source>
        <dbReference type="ARBA" id="ARBA00023125"/>
    </source>
</evidence>
<keyword evidence="7 9" id="KW-0234">DNA repair</keyword>
<dbReference type="InterPro" id="IPR027417">
    <property type="entry name" value="P-loop_NTPase"/>
</dbReference>
<feature type="compositionally biased region" description="Pro residues" evidence="10">
    <location>
        <begin position="226"/>
        <end position="242"/>
    </location>
</feature>
<evidence type="ECO:0000256" key="7">
    <source>
        <dbReference type="ARBA" id="ARBA00023204"/>
    </source>
</evidence>
<dbReference type="InterPro" id="IPR049163">
    <property type="entry name" value="Pif1-like_2B_dom"/>
</dbReference>
<dbReference type="EC" id="5.6.2.3" evidence="9"/>
<dbReference type="CDD" id="cd18809">
    <property type="entry name" value="SF1_C_RecD"/>
    <property type="match status" value="1"/>
</dbReference>
<keyword evidence="4 9" id="KW-0347">Helicase</keyword>
<keyword evidence="5 9" id="KW-0067">ATP-binding</keyword>
<dbReference type="PANTHER" id="PTHR47642:SF5">
    <property type="entry name" value="ATP-DEPENDENT DNA HELICASE"/>
    <property type="match status" value="1"/>
</dbReference>
<keyword evidence="6" id="KW-0238">DNA-binding</keyword>
<comment type="catalytic activity">
    <reaction evidence="9">
        <text>ATP + H2O = ADP + phosphate + H(+)</text>
        <dbReference type="Rhea" id="RHEA:13065"/>
        <dbReference type="ChEBI" id="CHEBI:15377"/>
        <dbReference type="ChEBI" id="CHEBI:15378"/>
        <dbReference type="ChEBI" id="CHEBI:30616"/>
        <dbReference type="ChEBI" id="CHEBI:43474"/>
        <dbReference type="ChEBI" id="CHEBI:456216"/>
        <dbReference type="EC" id="5.6.2.3"/>
    </reaction>
</comment>
<feature type="region of interest" description="Disordered" evidence="10">
    <location>
        <begin position="195"/>
        <end position="242"/>
    </location>
</feature>
<dbReference type="GO" id="GO:0005524">
    <property type="term" value="F:ATP binding"/>
    <property type="evidence" value="ECO:0007669"/>
    <property type="project" value="UniProtKB-KW"/>
</dbReference>
<dbReference type="InterPro" id="IPR010285">
    <property type="entry name" value="DNA_helicase_pif1-like_DEAD"/>
</dbReference>
<evidence type="ECO:0000313" key="13">
    <source>
        <dbReference type="EMBL" id="KAK0672558.1"/>
    </source>
</evidence>
<evidence type="ECO:0000259" key="11">
    <source>
        <dbReference type="Pfam" id="PF05970"/>
    </source>
</evidence>
<feature type="compositionally biased region" description="Polar residues" evidence="10">
    <location>
        <begin position="1"/>
        <end position="11"/>
    </location>
</feature>
<keyword evidence="2 9" id="KW-0227">DNA damage</keyword>
<keyword evidence="14" id="KW-1185">Reference proteome</keyword>
<feature type="domain" description="DNA helicase Pif1-like 2B" evidence="12">
    <location>
        <begin position="575"/>
        <end position="607"/>
    </location>
</feature>
<name>A0AA39ZK63_9PEZI</name>
<protein>
    <recommendedName>
        <fullName evidence="9">ATP-dependent DNA helicase</fullName>
        <ecNumber evidence="9">5.6.2.3</ecNumber>
    </recommendedName>
</protein>
<evidence type="ECO:0000256" key="4">
    <source>
        <dbReference type="ARBA" id="ARBA00022806"/>
    </source>
</evidence>
<dbReference type="GO" id="GO:0006310">
    <property type="term" value="P:DNA recombination"/>
    <property type="evidence" value="ECO:0007669"/>
    <property type="project" value="UniProtKB-KW"/>
</dbReference>
<evidence type="ECO:0000256" key="2">
    <source>
        <dbReference type="ARBA" id="ARBA00022763"/>
    </source>
</evidence>
<evidence type="ECO:0000256" key="8">
    <source>
        <dbReference type="ARBA" id="ARBA00023235"/>
    </source>
</evidence>
<dbReference type="Pfam" id="PF05970">
    <property type="entry name" value="PIF1"/>
    <property type="match status" value="1"/>
</dbReference>
<organism evidence="13 14">
    <name type="scientific">Cercophora samala</name>
    <dbReference type="NCBI Taxonomy" id="330535"/>
    <lineage>
        <taxon>Eukaryota</taxon>
        <taxon>Fungi</taxon>
        <taxon>Dikarya</taxon>
        <taxon>Ascomycota</taxon>
        <taxon>Pezizomycotina</taxon>
        <taxon>Sordariomycetes</taxon>
        <taxon>Sordariomycetidae</taxon>
        <taxon>Sordariales</taxon>
        <taxon>Lasiosphaeriaceae</taxon>
        <taxon>Cercophora</taxon>
    </lineage>
</organism>
<proteinExistence type="inferred from homology"/>
<dbReference type="GO" id="GO:0016787">
    <property type="term" value="F:hydrolase activity"/>
    <property type="evidence" value="ECO:0007669"/>
    <property type="project" value="UniProtKB-KW"/>
</dbReference>
<dbReference type="Gene3D" id="3.40.50.300">
    <property type="entry name" value="P-loop containing nucleotide triphosphate hydrolases"/>
    <property type="match status" value="2"/>
</dbReference>
<evidence type="ECO:0000256" key="9">
    <source>
        <dbReference type="RuleBase" id="RU363044"/>
    </source>
</evidence>
<feature type="region of interest" description="Disordered" evidence="10">
    <location>
        <begin position="1"/>
        <end position="46"/>
    </location>
</feature>
<comment type="caution">
    <text evidence="13">The sequence shown here is derived from an EMBL/GenBank/DDBJ whole genome shotgun (WGS) entry which is preliminary data.</text>
</comment>